<dbReference type="Pfam" id="PF12854">
    <property type="entry name" value="PPR_1"/>
    <property type="match status" value="2"/>
</dbReference>
<comment type="caution">
    <text evidence="4">The sequence shown here is derived from an EMBL/GenBank/DDBJ whole genome shotgun (WGS) entry which is preliminary data.</text>
</comment>
<dbReference type="OrthoDB" id="185373at2759"/>
<keyword evidence="5" id="KW-1185">Reference proteome</keyword>
<gene>
    <name evidence="4" type="ORF">J5N97_012496</name>
</gene>
<dbReference type="Pfam" id="PF13041">
    <property type="entry name" value="PPR_2"/>
    <property type="match status" value="6"/>
</dbReference>
<feature type="repeat" description="PPR" evidence="3">
    <location>
        <begin position="482"/>
        <end position="516"/>
    </location>
</feature>
<feature type="repeat" description="PPR" evidence="3">
    <location>
        <begin position="743"/>
        <end position="777"/>
    </location>
</feature>
<protein>
    <recommendedName>
        <fullName evidence="6">Pentatricopeptide repeat-containing protein</fullName>
    </recommendedName>
</protein>
<feature type="repeat" description="PPR" evidence="3">
    <location>
        <begin position="587"/>
        <end position="617"/>
    </location>
</feature>
<dbReference type="EMBL" id="JAGGNH010000003">
    <property type="protein sequence ID" value="KAJ0977022.1"/>
    <property type="molecule type" value="Genomic_DNA"/>
</dbReference>
<feature type="repeat" description="PPR" evidence="3">
    <location>
        <begin position="301"/>
        <end position="335"/>
    </location>
</feature>
<dbReference type="SUPFAM" id="SSF81901">
    <property type="entry name" value="HCP-like"/>
    <property type="match status" value="1"/>
</dbReference>
<evidence type="ECO:0000256" key="2">
    <source>
        <dbReference type="ARBA" id="ARBA00022737"/>
    </source>
</evidence>
<reference evidence="4" key="1">
    <citation type="submission" date="2021-03" db="EMBL/GenBank/DDBJ databases">
        <authorList>
            <person name="Li Z."/>
            <person name="Yang C."/>
        </authorList>
    </citation>
    <scope>NUCLEOTIDE SEQUENCE</scope>
    <source>
        <strain evidence="4">Dzin_1.0</strain>
        <tissue evidence="4">Leaf</tissue>
    </source>
</reference>
<organism evidence="4 5">
    <name type="scientific">Dioscorea zingiberensis</name>
    <dbReference type="NCBI Taxonomy" id="325984"/>
    <lineage>
        <taxon>Eukaryota</taxon>
        <taxon>Viridiplantae</taxon>
        <taxon>Streptophyta</taxon>
        <taxon>Embryophyta</taxon>
        <taxon>Tracheophyta</taxon>
        <taxon>Spermatophyta</taxon>
        <taxon>Magnoliopsida</taxon>
        <taxon>Liliopsida</taxon>
        <taxon>Dioscoreales</taxon>
        <taxon>Dioscoreaceae</taxon>
        <taxon>Dioscorea</taxon>
    </lineage>
</organism>
<dbReference type="PANTHER" id="PTHR47447">
    <property type="entry name" value="OS03G0856100 PROTEIN"/>
    <property type="match status" value="1"/>
</dbReference>
<sequence length="993" mass="111213">MSRRAAAIAFFRSTAVFSSLRSNACFRTRKYLFSRRCYSVDSSPDDDLQGLIDPELSFLSNGGFLEGKDLKKSDLSAKDFAFLEEAIAEGPVDLGEFSEEAVLISKAIRDCRNGFDNKTEKFLRQFRGKLSGELVVEVLRLIKDSELAVKFFIWAGRQIGYSHTGPTYDALIEIFGFETKTRVPDHILRDIGEDDREVLGKLLNVLIQKCCRNGLWNEALQELGRLKDLGYKASKSTYNALIQVFLNAERLDSALLVHREMSDSGFCLDRSTMGCLAHALCKVGRWVEALNIIDKEDFTLDTVLCTQMISGLLDASLFEEAMSFLHRMRANSCAPNVVTYRTLLSGFLKKKQLGWCKRIINMMMKEGCNPNPSLFNSLVHAYCNSGDYAYAYKLLKKMSACGCSPGYVAYNILIGGICGNEELPSSDALDLAEKAYEEMLDAGLVLNKVNVGNFTRCICAVGKFDEAFEVIKQMMSKGFIPDASTYAKVISLLCQAHKVEKALLLFEEMKGNHVVPDVYIYTILIDSFCKIGLIQQAHIWFEEMIRNGCNPNVVTYTALIHAYLKAKRLSKASELFNRMLGMGCLPNVVTYTALIDGLCKAGQIGKACSIYDKMRGTFEDTEGNMFFDGGNTDLVKPNVFTYGALVDGLCKAHKVGEACDLLDAMTTAGCEPNHVVYGALIDGFCKAGKLDDAQEIFLRMSEHGYTPNVFTYSSLIDKLFKDRRLDLALKVLSKMLENSCEPNVITYTEMIDGLCKVGKTDEAHKLLMMMEEKGCSPNVVTYTAIIDGFGKAKKFDMCLELYKQMITKGCAPNFITFRVLINHCCAAGFLDEAHSFLEEMKQTYWPRHAASYRNVIQGFSQKFIASFGLLEEISEYDSVPIAPAYRLLIDSFSKACRLETALELHEEIKSSSSCAAFVSLDMYSSLIEGLCLASKVEKAFQLYCEMTRRGHVPELSILSYLIKGLIRSNKWDEAFQLSYSIYHMGINWHEEES</sequence>
<dbReference type="Proteomes" id="UP001085076">
    <property type="component" value="Miscellaneous, Linkage group lg03"/>
</dbReference>
<comment type="similarity">
    <text evidence="1">Belongs to the PPR family. P subfamily.</text>
</comment>
<reference evidence="4" key="2">
    <citation type="journal article" date="2022" name="Hortic Res">
        <title>The genome of Dioscorea zingiberensis sheds light on the biosynthesis, origin and evolution of the medicinally important diosgenin saponins.</title>
        <authorList>
            <person name="Li Y."/>
            <person name="Tan C."/>
            <person name="Li Z."/>
            <person name="Guo J."/>
            <person name="Li S."/>
            <person name="Chen X."/>
            <person name="Wang C."/>
            <person name="Dai X."/>
            <person name="Yang H."/>
            <person name="Song W."/>
            <person name="Hou L."/>
            <person name="Xu J."/>
            <person name="Tong Z."/>
            <person name="Xu A."/>
            <person name="Yuan X."/>
            <person name="Wang W."/>
            <person name="Yang Q."/>
            <person name="Chen L."/>
            <person name="Sun Z."/>
            <person name="Wang K."/>
            <person name="Pan B."/>
            <person name="Chen J."/>
            <person name="Bao Y."/>
            <person name="Liu F."/>
            <person name="Qi X."/>
            <person name="Gang D.R."/>
            <person name="Wen J."/>
            <person name="Li J."/>
        </authorList>
    </citation>
    <scope>NUCLEOTIDE SEQUENCE</scope>
    <source>
        <strain evidence="4">Dzin_1.0</strain>
    </source>
</reference>
<feature type="repeat" description="PPR" evidence="3">
    <location>
        <begin position="234"/>
        <end position="268"/>
    </location>
</feature>
<feature type="repeat" description="PPR" evidence="3">
    <location>
        <begin position="638"/>
        <end position="672"/>
    </location>
</feature>
<feature type="repeat" description="PPR" evidence="3">
    <location>
        <begin position="813"/>
        <end position="843"/>
    </location>
</feature>
<accession>A0A9D5CR58</accession>
<dbReference type="PROSITE" id="PS51375">
    <property type="entry name" value="PPR"/>
    <property type="match status" value="16"/>
</dbReference>
<dbReference type="Gene3D" id="1.25.40.10">
    <property type="entry name" value="Tetratricopeptide repeat domain"/>
    <property type="match status" value="8"/>
</dbReference>
<feature type="repeat" description="PPR" evidence="3">
    <location>
        <begin position="708"/>
        <end position="742"/>
    </location>
</feature>
<proteinExistence type="inferred from homology"/>
<dbReference type="NCBIfam" id="TIGR00756">
    <property type="entry name" value="PPR"/>
    <property type="match status" value="16"/>
</dbReference>
<feature type="repeat" description="PPR" evidence="3">
    <location>
        <begin position="336"/>
        <end position="370"/>
    </location>
</feature>
<name>A0A9D5CR58_9LILI</name>
<dbReference type="AlphaFoldDB" id="A0A9D5CR58"/>
<keyword evidence="2" id="KW-0677">Repeat</keyword>
<dbReference type="PANTHER" id="PTHR47447:SF22">
    <property type="entry name" value="TETRATRICOPEPTIDE-LIKE HELICAL DOMAIN SUPERFAMILY"/>
    <property type="match status" value="1"/>
</dbReference>
<feature type="repeat" description="PPR" evidence="3">
    <location>
        <begin position="552"/>
        <end position="586"/>
    </location>
</feature>
<evidence type="ECO:0000256" key="1">
    <source>
        <dbReference type="ARBA" id="ARBA00007626"/>
    </source>
</evidence>
<dbReference type="Pfam" id="PF01535">
    <property type="entry name" value="PPR"/>
    <property type="match status" value="5"/>
</dbReference>
<feature type="repeat" description="PPR" evidence="3">
    <location>
        <begin position="371"/>
        <end position="405"/>
    </location>
</feature>
<feature type="repeat" description="PPR" evidence="3">
    <location>
        <begin position="673"/>
        <end position="707"/>
    </location>
</feature>
<evidence type="ECO:0000313" key="5">
    <source>
        <dbReference type="Proteomes" id="UP001085076"/>
    </source>
</evidence>
<feature type="repeat" description="PPR" evidence="3">
    <location>
        <begin position="778"/>
        <end position="812"/>
    </location>
</feature>
<dbReference type="InterPro" id="IPR002885">
    <property type="entry name" value="PPR_rpt"/>
</dbReference>
<evidence type="ECO:0008006" key="6">
    <source>
        <dbReference type="Google" id="ProtNLM"/>
    </source>
</evidence>
<feature type="repeat" description="PPR" evidence="3">
    <location>
        <begin position="919"/>
        <end position="953"/>
    </location>
</feature>
<feature type="repeat" description="PPR" evidence="3">
    <location>
        <begin position="447"/>
        <end position="481"/>
    </location>
</feature>
<evidence type="ECO:0000313" key="4">
    <source>
        <dbReference type="EMBL" id="KAJ0977022.1"/>
    </source>
</evidence>
<dbReference type="InterPro" id="IPR011990">
    <property type="entry name" value="TPR-like_helical_dom_sf"/>
</dbReference>
<evidence type="ECO:0000256" key="3">
    <source>
        <dbReference type="PROSITE-ProRule" id="PRU00708"/>
    </source>
</evidence>
<feature type="repeat" description="PPR" evidence="3">
    <location>
        <begin position="517"/>
        <end position="551"/>
    </location>
</feature>